<dbReference type="InterPro" id="IPR017937">
    <property type="entry name" value="Thioredoxin_CS"/>
</dbReference>
<reference evidence="12" key="1">
    <citation type="journal article" date="2016" name="Nat. Commun.">
        <title>The Gonium pectorale genome demonstrates co-option of cell cycle regulation during the evolution of multicellularity.</title>
        <authorList>
            <person name="Hanschen E.R."/>
            <person name="Marriage T.N."/>
            <person name="Ferris P.J."/>
            <person name="Hamaji T."/>
            <person name="Toyoda A."/>
            <person name="Fujiyama A."/>
            <person name="Neme R."/>
            <person name="Noguchi H."/>
            <person name="Minakuchi Y."/>
            <person name="Suzuki M."/>
            <person name="Kawai-Toyooka H."/>
            <person name="Smith D.R."/>
            <person name="Sparks H."/>
            <person name="Anderson J."/>
            <person name="Bakaric R."/>
            <person name="Luria V."/>
            <person name="Karger A."/>
            <person name="Kirschner M.W."/>
            <person name="Durand P.M."/>
            <person name="Michod R.E."/>
            <person name="Nozaki H."/>
            <person name="Olson B.J."/>
        </authorList>
    </citation>
    <scope>NUCLEOTIDE SEQUENCE [LARGE SCALE GENOMIC DNA]</scope>
    <source>
        <strain evidence="12">NIES-2863</strain>
    </source>
</reference>
<evidence type="ECO:0000313" key="11">
    <source>
        <dbReference type="EMBL" id="KXZ42884.1"/>
    </source>
</evidence>
<dbReference type="Pfam" id="PF00085">
    <property type="entry name" value="Thioredoxin"/>
    <property type="match status" value="1"/>
</dbReference>
<dbReference type="EC" id="1.8.3.2" evidence="8"/>
<keyword evidence="7" id="KW-0325">Glycoprotein</keyword>
<dbReference type="AlphaFoldDB" id="A0A150FZ52"/>
<protein>
    <recommendedName>
        <fullName evidence="8">Sulfhydryl oxidase</fullName>
        <ecNumber evidence="8">1.8.3.2</ecNumber>
    </recommendedName>
</protein>
<comment type="caution">
    <text evidence="11">The sequence shown here is derived from an EMBL/GenBank/DDBJ whole genome shotgun (WGS) entry which is preliminary data.</text>
</comment>
<dbReference type="GO" id="GO:0003756">
    <property type="term" value="F:protein disulfide isomerase activity"/>
    <property type="evidence" value="ECO:0007669"/>
    <property type="project" value="TreeGrafter"/>
</dbReference>
<keyword evidence="8" id="KW-1133">Transmembrane helix</keyword>
<evidence type="ECO:0000313" key="12">
    <source>
        <dbReference type="Proteomes" id="UP000075714"/>
    </source>
</evidence>
<evidence type="ECO:0000259" key="10">
    <source>
        <dbReference type="PROSITE" id="PS51352"/>
    </source>
</evidence>
<keyword evidence="6" id="KW-1015">Disulfide bond</keyword>
<dbReference type="InterPro" id="IPR039798">
    <property type="entry name" value="Sulfhydryl_oxidase"/>
</dbReference>
<keyword evidence="2 8" id="KW-0285">Flavoprotein</keyword>
<dbReference type="SUPFAM" id="SSF69000">
    <property type="entry name" value="FAD-dependent thiol oxidase"/>
    <property type="match status" value="1"/>
</dbReference>
<keyword evidence="8" id="KW-0472">Membrane</keyword>
<evidence type="ECO:0000259" key="9">
    <source>
        <dbReference type="PROSITE" id="PS51324"/>
    </source>
</evidence>
<feature type="domain" description="Thioredoxin" evidence="10">
    <location>
        <begin position="5"/>
        <end position="135"/>
    </location>
</feature>
<dbReference type="InterPro" id="IPR036774">
    <property type="entry name" value="ERV/ALR_sulphydryl_oxid_sf"/>
</dbReference>
<dbReference type="GO" id="GO:0006457">
    <property type="term" value="P:protein folding"/>
    <property type="evidence" value="ECO:0007669"/>
    <property type="project" value="TreeGrafter"/>
</dbReference>
<dbReference type="PROSITE" id="PS51352">
    <property type="entry name" value="THIOREDOXIN_2"/>
    <property type="match status" value="1"/>
</dbReference>
<dbReference type="Gene3D" id="1.20.120.310">
    <property type="entry name" value="ERV/ALR sulfhydryl oxidase domain"/>
    <property type="match status" value="1"/>
</dbReference>
<comment type="catalytic activity">
    <reaction evidence="8">
        <text>2 R'C(R)SH + O2 = R'C(R)S-S(R)CR' + H2O2</text>
        <dbReference type="Rhea" id="RHEA:17357"/>
        <dbReference type="ChEBI" id="CHEBI:15379"/>
        <dbReference type="ChEBI" id="CHEBI:16240"/>
        <dbReference type="ChEBI" id="CHEBI:16520"/>
        <dbReference type="ChEBI" id="CHEBI:17412"/>
        <dbReference type="EC" id="1.8.3.2"/>
    </reaction>
</comment>
<dbReference type="InterPro" id="IPR017905">
    <property type="entry name" value="ERV/ALR_sulphydryl_oxidase"/>
</dbReference>
<dbReference type="STRING" id="33097.A0A150FZ52"/>
<dbReference type="PANTHER" id="PTHR22897:SF8">
    <property type="entry name" value="SULFHYDRYL OXIDASE"/>
    <property type="match status" value="1"/>
</dbReference>
<dbReference type="CDD" id="cd02961">
    <property type="entry name" value="PDI_a_family"/>
    <property type="match status" value="1"/>
</dbReference>
<dbReference type="GO" id="GO:0016971">
    <property type="term" value="F:flavin-dependent sulfhydryl oxidase activity"/>
    <property type="evidence" value="ECO:0007669"/>
    <property type="project" value="InterPro"/>
</dbReference>
<evidence type="ECO:0000256" key="4">
    <source>
        <dbReference type="ARBA" id="ARBA00022827"/>
    </source>
</evidence>
<gene>
    <name evidence="11" type="ORF">GPECTOR_113g296</name>
</gene>
<evidence type="ECO:0000256" key="5">
    <source>
        <dbReference type="ARBA" id="ARBA00023002"/>
    </source>
</evidence>
<feature type="domain" description="ERV/ALR sulfhydryl oxidase" evidence="9">
    <location>
        <begin position="266"/>
        <end position="388"/>
    </location>
</feature>
<keyword evidence="8" id="KW-0812">Transmembrane</keyword>
<keyword evidence="4 8" id="KW-0274">FAD</keyword>
<evidence type="ECO:0000256" key="7">
    <source>
        <dbReference type="ARBA" id="ARBA00023180"/>
    </source>
</evidence>
<dbReference type="Pfam" id="PF04777">
    <property type="entry name" value="Evr1_Alr"/>
    <property type="match status" value="1"/>
</dbReference>
<name>A0A150FZ52_GONPE</name>
<evidence type="ECO:0000256" key="8">
    <source>
        <dbReference type="RuleBase" id="RU371123"/>
    </source>
</evidence>
<accession>A0A150FZ52</accession>
<dbReference type="PROSITE" id="PS51324">
    <property type="entry name" value="ERV_ALR"/>
    <property type="match status" value="1"/>
</dbReference>
<evidence type="ECO:0000256" key="3">
    <source>
        <dbReference type="ARBA" id="ARBA00022729"/>
    </source>
</evidence>
<dbReference type="OrthoDB" id="59470at2759"/>
<proteinExistence type="predicted"/>
<feature type="transmembrane region" description="Helical" evidence="8">
    <location>
        <begin position="474"/>
        <end position="493"/>
    </location>
</feature>
<comment type="cofactor">
    <cofactor evidence="1 8">
        <name>FAD</name>
        <dbReference type="ChEBI" id="CHEBI:57692"/>
    </cofactor>
</comment>
<keyword evidence="5 8" id="KW-0560">Oxidoreductase</keyword>
<dbReference type="InterPro" id="IPR036249">
    <property type="entry name" value="Thioredoxin-like_sf"/>
</dbReference>
<sequence length="542" mass="57623">MAQIWALRQSVPRLASVQLGEKNFTDSLAALGGNHFCLVEFYASWCPACQHFAPTFEKLAAFLKSKQLGDSTLYVARVDCASEVKLCGEFNVSGYPSLLLGLAPDFGSKALKQLRSFEGQRELPLLASWVGAYFNTTLTYVEQEAEQAAASASASSAPRRPLPFGPEWLLADVEGATLQLWSIMASTPPLHAGAAKRAALREVLATWAEAHPSASCKTASARLLSSFESLWPPDAASAPSALLRSSPCGPAGGLAWRGAWLTCAGSRPETRGYSCGLWLMIHTMALSYDSSAMYPPPYTFPVRAHGMLPERTAAPAMLSFLNAFNSHFFACEPCVRHFSKILAAPEAAALSDRRQLALWLWRVHNEVNERLRGIETRYGHSTSGDPAYPKEIWPPPERCPDCRRGTEQPSGRVRWDEDAVWALLQRTYGRGSAPGADGAAAVAGVAGVVAAARSGGVDPASRVALPGSFGTSKLTALLPALGLLAAAALLYIFMRIRSGGAGAPWRRRGGYGFGHSAHGHITPGPLGGGGPGPGLVLALGAK</sequence>
<dbReference type="GO" id="GO:0000139">
    <property type="term" value="C:Golgi membrane"/>
    <property type="evidence" value="ECO:0007669"/>
    <property type="project" value="TreeGrafter"/>
</dbReference>
<organism evidence="11 12">
    <name type="scientific">Gonium pectorale</name>
    <name type="common">Green alga</name>
    <dbReference type="NCBI Taxonomy" id="33097"/>
    <lineage>
        <taxon>Eukaryota</taxon>
        <taxon>Viridiplantae</taxon>
        <taxon>Chlorophyta</taxon>
        <taxon>core chlorophytes</taxon>
        <taxon>Chlorophyceae</taxon>
        <taxon>CS clade</taxon>
        <taxon>Chlamydomonadales</taxon>
        <taxon>Volvocaceae</taxon>
        <taxon>Gonium</taxon>
    </lineage>
</organism>
<dbReference type="InterPro" id="IPR013766">
    <property type="entry name" value="Thioredoxin_domain"/>
</dbReference>
<dbReference type="PANTHER" id="PTHR22897">
    <property type="entry name" value="QUIESCIN Q6-RELATED SULFHYDRYL OXIDASE"/>
    <property type="match status" value="1"/>
</dbReference>
<dbReference type="EMBL" id="LSYV01000113">
    <property type="protein sequence ID" value="KXZ42884.1"/>
    <property type="molecule type" value="Genomic_DNA"/>
</dbReference>
<dbReference type="SUPFAM" id="SSF52833">
    <property type="entry name" value="Thioredoxin-like"/>
    <property type="match status" value="1"/>
</dbReference>
<evidence type="ECO:0000256" key="1">
    <source>
        <dbReference type="ARBA" id="ARBA00001974"/>
    </source>
</evidence>
<dbReference type="PROSITE" id="PS00194">
    <property type="entry name" value="THIOREDOXIN_1"/>
    <property type="match status" value="1"/>
</dbReference>
<keyword evidence="12" id="KW-1185">Reference proteome</keyword>
<dbReference type="Gene3D" id="3.40.30.10">
    <property type="entry name" value="Glutaredoxin"/>
    <property type="match status" value="1"/>
</dbReference>
<dbReference type="GO" id="GO:0005615">
    <property type="term" value="C:extracellular space"/>
    <property type="evidence" value="ECO:0007669"/>
    <property type="project" value="TreeGrafter"/>
</dbReference>
<dbReference type="Proteomes" id="UP000075714">
    <property type="component" value="Unassembled WGS sequence"/>
</dbReference>
<evidence type="ECO:0000256" key="2">
    <source>
        <dbReference type="ARBA" id="ARBA00022630"/>
    </source>
</evidence>
<evidence type="ECO:0000256" key="6">
    <source>
        <dbReference type="ARBA" id="ARBA00023157"/>
    </source>
</evidence>
<keyword evidence="3" id="KW-0732">Signal</keyword>